<dbReference type="OrthoDB" id="4456959at2759"/>
<dbReference type="Gene3D" id="4.10.240.10">
    <property type="entry name" value="Zn(2)-C6 fungal-type DNA-binding domain"/>
    <property type="match status" value="1"/>
</dbReference>
<dbReference type="GO" id="GO:0003677">
    <property type="term" value="F:DNA binding"/>
    <property type="evidence" value="ECO:0007669"/>
    <property type="project" value="InterPro"/>
</dbReference>
<organism evidence="5 6">
    <name type="scientific">Mycena venus</name>
    <dbReference type="NCBI Taxonomy" id="2733690"/>
    <lineage>
        <taxon>Eukaryota</taxon>
        <taxon>Fungi</taxon>
        <taxon>Dikarya</taxon>
        <taxon>Basidiomycota</taxon>
        <taxon>Agaricomycotina</taxon>
        <taxon>Agaricomycetes</taxon>
        <taxon>Agaricomycetidae</taxon>
        <taxon>Agaricales</taxon>
        <taxon>Marasmiineae</taxon>
        <taxon>Mycenaceae</taxon>
        <taxon>Mycena</taxon>
    </lineage>
</organism>
<feature type="domain" description="Xylanolytic transcriptional activator regulatory" evidence="4">
    <location>
        <begin position="350"/>
        <end position="423"/>
    </location>
</feature>
<sequence>MSLKRPIVPHRPNSLEQEPVDLGKEDRTDHATFVVNEKPDARKFNYTGDSSDIYPGDGAKTGNGRCSNCLAFGSSCTYDEAPKKRGPKNVTIEDLKKENEALKAKLRSISLCSLCSQPLQPLPAQGSGSSRSGSVVREGTPSSDRSITPSHSRDPPDEQDLTGDDLAAQLDQFSLKSGKPSYFGPASTFGLANNAIAIKEKYLGRPVSPQPRRPLFWGRLPWEKEMFDRQTNYKFPDRDLIASLLDLYFTNVHPTIPILHRPTFERYVAEGLYFTDTEFGGTLLSVLAVASRYSNDPRVFVDGDSSLSSGWPFFVQIRILQKMFEPTIHEVQMYCLLALFVIGTSVPQVCWLYIGLGIRFLQQRGEHRRKRRSHKPDAEDELWKRAFWSFVLWERTACLFLGRPMGMHVEEYDVEFPLDVDDEYWDTGFVQPVGQPSQLAYFVCHLRLSEILADAMRRLYGSRKSKILLGWDGPDWERRAVADLDSAMNDFVDSIPLHLRWDPENLPQGSFFDQAAILHISYNHILIAIHRPFIQKASAHGAPSLSICARAARAILHTARIWMDKLHRVPMPSLINPVFVSCVILIVYMMGTKRAGFPIHKNKDLAHVATAMEILKVAESRMQPIGRLWEMLRDIWSLDGSFPLAHQPYEQVDAGNCVESATRVPDFVPSASADVPGHSVSSLPHKYYPQLAQPIDYLNNPLPYNRSQPLELGMSIEQLLADGDPFDTMDGILDDELMSMWMATPMDIAMGDWNAYVQNRNPSGADGNWVRFAT</sequence>
<accession>A0A8H7CHZ8</accession>
<dbReference type="PANTHER" id="PTHR46910:SF38">
    <property type="entry name" value="ZN(2)-C6 FUNGAL-TYPE DOMAIN-CONTAINING PROTEIN"/>
    <property type="match status" value="1"/>
</dbReference>
<dbReference type="CDD" id="cd12148">
    <property type="entry name" value="fungal_TF_MHR"/>
    <property type="match status" value="1"/>
</dbReference>
<dbReference type="GO" id="GO:0006351">
    <property type="term" value="P:DNA-templated transcription"/>
    <property type="evidence" value="ECO:0007669"/>
    <property type="project" value="InterPro"/>
</dbReference>
<dbReference type="PANTHER" id="PTHR46910">
    <property type="entry name" value="TRANSCRIPTION FACTOR PDR1"/>
    <property type="match status" value="1"/>
</dbReference>
<feature type="compositionally biased region" description="Low complexity" evidence="2">
    <location>
        <begin position="126"/>
        <end position="137"/>
    </location>
</feature>
<dbReference type="GO" id="GO:0008270">
    <property type="term" value="F:zinc ion binding"/>
    <property type="evidence" value="ECO:0007669"/>
    <property type="project" value="InterPro"/>
</dbReference>
<dbReference type="Proteomes" id="UP000620124">
    <property type="component" value="Unassembled WGS sequence"/>
</dbReference>
<keyword evidence="3" id="KW-0472">Membrane</keyword>
<dbReference type="GO" id="GO:0000981">
    <property type="term" value="F:DNA-binding transcription factor activity, RNA polymerase II-specific"/>
    <property type="evidence" value="ECO:0007669"/>
    <property type="project" value="InterPro"/>
</dbReference>
<evidence type="ECO:0000256" key="1">
    <source>
        <dbReference type="ARBA" id="ARBA00023242"/>
    </source>
</evidence>
<feature type="region of interest" description="Disordered" evidence="2">
    <location>
        <begin position="121"/>
        <end position="163"/>
    </location>
</feature>
<keyword evidence="3" id="KW-0812">Transmembrane</keyword>
<reference evidence="5" key="1">
    <citation type="submission" date="2020-05" db="EMBL/GenBank/DDBJ databases">
        <title>Mycena genomes resolve the evolution of fungal bioluminescence.</title>
        <authorList>
            <person name="Tsai I.J."/>
        </authorList>
    </citation>
    <scope>NUCLEOTIDE SEQUENCE</scope>
    <source>
        <strain evidence="5">CCC161011</strain>
    </source>
</reference>
<keyword evidence="6" id="KW-1185">Reference proteome</keyword>
<feature type="region of interest" description="Disordered" evidence="2">
    <location>
        <begin position="1"/>
        <end position="27"/>
    </location>
</feature>
<protein>
    <submittedName>
        <fullName evidence="5">Fungal-trans domain-containing protein</fullName>
    </submittedName>
</protein>
<dbReference type="EMBL" id="JACAZI010000023">
    <property type="protein sequence ID" value="KAF7336118.1"/>
    <property type="molecule type" value="Genomic_DNA"/>
</dbReference>
<dbReference type="AlphaFoldDB" id="A0A8H7CHZ8"/>
<keyword evidence="3" id="KW-1133">Transmembrane helix</keyword>
<evidence type="ECO:0000259" key="4">
    <source>
        <dbReference type="SMART" id="SM00906"/>
    </source>
</evidence>
<evidence type="ECO:0000256" key="2">
    <source>
        <dbReference type="SAM" id="MobiDB-lite"/>
    </source>
</evidence>
<evidence type="ECO:0000313" key="6">
    <source>
        <dbReference type="Proteomes" id="UP000620124"/>
    </source>
</evidence>
<proteinExistence type="predicted"/>
<keyword evidence="1" id="KW-0539">Nucleus</keyword>
<dbReference type="InterPro" id="IPR007219">
    <property type="entry name" value="XnlR_reg_dom"/>
</dbReference>
<feature type="transmembrane region" description="Helical" evidence="3">
    <location>
        <begin position="336"/>
        <end position="361"/>
    </location>
</feature>
<dbReference type="InterPro" id="IPR050987">
    <property type="entry name" value="AtrR-like"/>
</dbReference>
<dbReference type="SMART" id="SM00906">
    <property type="entry name" value="Fungal_trans"/>
    <property type="match status" value="1"/>
</dbReference>
<dbReference type="InterPro" id="IPR036864">
    <property type="entry name" value="Zn2-C6_fun-type_DNA-bd_sf"/>
</dbReference>
<evidence type="ECO:0000313" key="5">
    <source>
        <dbReference type="EMBL" id="KAF7336118.1"/>
    </source>
</evidence>
<gene>
    <name evidence="5" type="ORF">MVEN_02158900</name>
</gene>
<comment type="caution">
    <text evidence="5">The sequence shown here is derived from an EMBL/GenBank/DDBJ whole genome shotgun (WGS) entry which is preliminary data.</text>
</comment>
<evidence type="ECO:0000256" key="3">
    <source>
        <dbReference type="SAM" id="Phobius"/>
    </source>
</evidence>
<feature type="transmembrane region" description="Helical" evidence="3">
    <location>
        <begin position="573"/>
        <end position="591"/>
    </location>
</feature>
<dbReference type="Pfam" id="PF04082">
    <property type="entry name" value="Fungal_trans"/>
    <property type="match status" value="1"/>
</dbReference>
<name>A0A8H7CHZ8_9AGAR</name>
<feature type="compositionally biased region" description="Polar residues" evidence="2">
    <location>
        <begin position="140"/>
        <end position="150"/>
    </location>
</feature>